<evidence type="ECO:0000256" key="1">
    <source>
        <dbReference type="SAM" id="SignalP"/>
    </source>
</evidence>
<evidence type="ECO:0000313" key="4">
    <source>
        <dbReference type="Proteomes" id="UP000245379"/>
    </source>
</evidence>
<feature type="domain" description="Beta-lactamase-related" evidence="2">
    <location>
        <begin position="38"/>
        <end position="364"/>
    </location>
</feature>
<protein>
    <submittedName>
        <fullName evidence="3">Serine hydrolase</fullName>
    </submittedName>
</protein>
<sequence length="396" mass="45289">MRFRIFICSVFLTLSISTFAQVIKRLDGSQIPADSLHKKIEYLMQTANVSGVAISVFNNNKSAYTETFGFADVPKKIPFQSSSVMYGASFAKTVFAYIVMQLVQEKVIDLDKPLVDYLKKPLTAYKIEGWRRGYQDLIQDNRYKVITARMCLTHTTGFPNWRWFEPDKKLKFKFDPGTRYSYSGEGLYLLQFVIEQITGKDYETISQERVFKPFNMINTSQVWQARFDDNICYGHNAKGETYELMKWKEASAGGSMSTTLADFTKFYFALISGEGLSQKIFKAMTSQQIRIRSKSQFGPLAIVDGPDNDNIDLGYGLGVGVFKTPYGRAFFKEGHDDGWGHYSVCFPDKKIAIVIMTNNDNGESIFKELLAYAIGDTFTPWQWENYVPYNQKNSKN</sequence>
<accession>A0A317ENJ7</accession>
<keyword evidence="1" id="KW-0732">Signal</keyword>
<reference evidence="3 4" key="1">
    <citation type="submission" date="2018-05" db="EMBL/GenBank/DDBJ databases">
        <title>Pedobacter paludis sp. nov., isolated from wetland soil.</title>
        <authorList>
            <person name="Zhang Y."/>
            <person name="Wang G."/>
        </authorList>
    </citation>
    <scope>NUCLEOTIDE SEQUENCE [LARGE SCALE GENOMIC DNA]</scope>
    <source>
        <strain evidence="3 4">KCTC22721</strain>
    </source>
</reference>
<dbReference type="Pfam" id="PF00144">
    <property type="entry name" value="Beta-lactamase"/>
    <property type="match status" value="1"/>
</dbReference>
<proteinExistence type="predicted"/>
<dbReference type="Gene3D" id="3.40.710.10">
    <property type="entry name" value="DD-peptidase/beta-lactamase superfamily"/>
    <property type="match status" value="1"/>
</dbReference>
<keyword evidence="3" id="KW-0378">Hydrolase</keyword>
<feature type="chain" id="PRO_5016403299" evidence="1">
    <location>
        <begin position="21"/>
        <end position="396"/>
    </location>
</feature>
<dbReference type="EMBL" id="QGNZ01000004">
    <property type="protein sequence ID" value="PWS26638.1"/>
    <property type="molecule type" value="Genomic_DNA"/>
</dbReference>
<dbReference type="Proteomes" id="UP000245379">
    <property type="component" value="Unassembled WGS sequence"/>
</dbReference>
<dbReference type="InterPro" id="IPR012338">
    <property type="entry name" value="Beta-lactam/transpept-like"/>
</dbReference>
<keyword evidence="4" id="KW-1185">Reference proteome</keyword>
<organism evidence="3 4">
    <name type="scientific">Pedobacter yonginense</name>
    <dbReference type="NCBI Taxonomy" id="651869"/>
    <lineage>
        <taxon>Bacteria</taxon>
        <taxon>Pseudomonadati</taxon>
        <taxon>Bacteroidota</taxon>
        <taxon>Sphingobacteriia</taxon>
        <taxon>Sphingobacteriales</taxon>
        <taxon>Sphingobacteriaceae</taxon>
        <taxon>Pedobacter</taxon>
    </lineage>
</organism>
<dbReference type="GO" id="GO:0016787">
    <property type="term" value="F:hydrolase activity"/>
    <property type="evidence" value="ECO:0007669"/>
    <property type="project" value="UniProtKB-KW"/>
</dbReference>
<dbReference type="SUPFAM" id="SSF56601">
    <property type="entry name" value="beta-lactamase/transpeptidase-like"/>
    <property type="match status" value="1"/>
</dbReference>
<dbReference type="InterPro" id="IPR050789">
    <property type="entry name" value="Diverse_Enzym_Activities"/>
</dbReference>
<dbReference type="PANTHER" id="PTHR43283">
    <property type="entry name" value="BETA-LACTAMASE-RELATED"/>
    <property type="match status" value="1"/>
</dbReference>
<gene>
    <name evidence="3" type="ORF">DHW03_17930</name>
</gene>
<dbReference type="RefSeq" id="WP_109927197.1">
    <property type="nucleotide sequence ID" value="NZ_QGNZ01000004.1"/>
</dbReference>
<dbReference type="PANTHER" id="PTHR43283:SF18">
    <property type="match status" value="1"/>
</dbReference>
<evidence type="ECO:0000313" key="3">
    <source>
        <dbReference type="EMBL" id="PWS26638.1"/>
    </source>
</evidence>
<dbReference type="InterPro" id="IPR001466">
    <property type="entry name" value="Beta-lactam-related"/>
</dbReference>
<name>A0A317ENJ7_9SPHI</name>
<comment type="caution">
    <text evidence="3">The sequence shown here is derived from an EMBL/GenBank/DDBJ whole genome shotgun (WGS) entry which is preliminary data.</text>
</comment>
<feature type="signal peptide" evidence="1">
    <location>
        <begin position="1"/>
        <end position="20"/>
    </location>
</feature>
<dbReference type="OrthoDB" id="1357763at2"/>
<evidence type="ECO:0000259" key="2">
    <source>
        <dbReference type="Pfam" id="PF00144"/>
    </source>
</evidence>
<dbReference type="AlphaFoldDB" id="A0A317ENJ7"/>